<dbReference type="EMBL" id="UZAG01003210">
    <property type="protein sequence ID" value="VDO14982.1"/>
    <property type="molecule type" value="Genomic_DNA"/>
</dbReference>
<keyword evidence="3" id="KW-1185">Reference proteome</keyword>
<reference evidence="2 3" key="2">
    <citation type="submission" date="2018-11" db="EMBL/GenBank/DDBJ databases">
        <authorList>
            <consortium name="Pathogen Informatics"/>
        </authorList>
    </citation>
    <scope>NUCLEOTIDE SEQUENCE [LARGE SCALE GENOMIC DNA]</scope>
</reference>
<evidence type="ECO:0000313" key="4">
    <source>
        <dbReference type="WBParaSite" id="BTMF_0000423001-mRNA-1"/>
    </source>
</evidence>
<dbReference type="Proteomes" id="UP000280834">
    <property type="component" value="Unassembled WGS sequence"/>
</dbReference>
<dbReference type="WBParaSite" id="BTMF_0000423001-mRNA-1">
    <property type="protein sequence ID" value="BTMF_0000423001-mRNA-1"/>
    <property type="gene ID" value="BTMF_0000423001"/>
</dbReference>
<feature type="region of interest" description="Disordered" evidence="1">
    <location>
        <begin position="1"/>
        <end position="22"/>
    </location>
</feature>
<organism evidence="4">
    <name type="scientific">Brugia timori</name>
    <dbReference type="NCBI Taxonomy" id="42155"/>
    <lineage>
        <taxon>Eukaryota</taxon>
        <taxon>Metazoa</taxon>
        <taxon>Ecdysozoa</taxon>
        <taxon>Nematoda</taxon>
        <taxon>Chromadorea</taxon>
        <taxon>Rhabditida</taxon>
        <taxon>Spirurina</taxon>
        <taxon>Spiruromorpha</taxon>
        <taxon>Filarioidea</taxon>
        <taxon>Onchocercidae</taxon>
        <taxon>Brugia</taxon>
    </lineage>
</organism>
<dbReference type="STRING" id="42155.A0A0R3QD00"/>
<protein>
    <submittedName>
        <fullName evidence="4">Ring finger protein</fullName>
    </submittedName>
</protein>
<proteinExistence type="predicted"/>
<gene>
    <name evidence="2" type="ORF">BTMF_LOCUS3532</name>
</gene>
<evidence type="ECO:0000256" key="1">
    <source>
        <dbReference type="SAM" id="MobiDB-lite"/>
    </source>
</evidence>
<dbReference type="AlphaFoldDB" id="A0A0R3QD00"/>
<sequence length="129" mass="13916">MCLGLEPEQDAQSYAEGGDYGVDDSILCDADQTQERFVMENDGDQSVDSDISGDDVMIEENGQDEVERFAGASSGQSSITGLPLLENEDVLGNGGILVKNEPDNHSDLTGEAEITHIVEEEEDEGEEEM</sequence>
<name>A0A0R3QD00_9BILA</name>
<accession>A0A0R3QD00</accession>
<reference evidence="4" key="1">
    <citation type="submission" date="2017-02" db="UniProtKB">
        <authorList>
            <consortium name="WormBaseParasite"/>
        </authorList>
    </citation>
    <scope>IDENTIFICATION</scope>
</reference>
<evidence type="ECO:0000313" key="3">
    <source>
        <dbReference type="Proteomes" id="UP000280834"/>
    </source>
</evidence>
<evidence type="ECO:0000313" key="2">
    <source>
        <dbReference type="EMBL" id="VDO14982.1"/>
    </source>
</evidence>